<sequence length="339" mass="35520">MSASHKITPHRVASHKIKAANEDAAPVPSSGPHTPVSNLDLEHAGKSVRQPKTQAPSAGRDAGGAAPADGETERVGGAAGPRAAAEAARTLSVPATKLRDIGEASFGSPPPMAETVHGPDDRRQITDTAAHPWRMHASLLIVARDNSQWIGTGWFIGPRTLMTAGHVIHIKNSGVPGRDGWVKSVQVMPGRNGSALPHGSVTSTSFRSVTGWTDNGDQNFDYGAIILPTDLGNTTGWFGFGAYPDADLVASTGNISGYPGDKPSGTQWYDSRKIASVDARKVYYDIDTAGGQSGSAVYRIVNGARMAFAIHAYGGAVTNSGTRINSEVYNNMVAWKAAT</sequence>
<dbReference type="PANTHER" id="PTHR15462">
    <property type="entry name" value="SERINE PROTEASE"/>
    <property type="match status" value="1"/>
</dbReference>
<feature type="compositionally biased region" description="Low complexity" evidence="7">
    <location>
        <begin position="55"/>
        <end position="69"/>
    </location>
</feature>
<feature type="compositionally biased region" description="Basic residues" evidence="7">
    <location>
        <begin position="7"/>
        <end position="18"/>
    </location>
</feature>
<feature type="compositionally biased region" description="Low complexity" evidence="7">
    <location>
        <begin position="80"/>
        <end position="89"/>
    </location>
</feature>
<keyword evidence="3" id="KW-0732">Signal</keyword>
<dbReference type="InterPro" id="IPR028301">
    <property type="entry name" value="V8_his_AS"/>
</dbReference>
<dbReference type="InterPro" id="IPR043504">
    <property type="entry name" value="Peptidase_S1_PA_chymotrypsin"/>
</dbReference>
<dbReference type="SUPFAM" id="SSF50494">
    <property type="entry name" value="Trypsin-like serine proteases"/>
    <property type="match status" value="1"/>
</dbReference>
<gene>
    <name evidence="8" type="ORF">GCM10009416_18570</name>
</gene>
<dbReference type="EMBL" id="BAAAFZ010000021">
    <property type="protein sequence ID" value="GAA0580463.1"/>
    <property type="molecule type" value="Genomic_DNA"/>
</dbReference>
<dbReference type="PROSITE" id="PS00673">
    <property type="entry name" value="V8_SER"/>
    <property type="match status" value="1"/>
</dbReference>
<evidence type="ECO:0000313" key="9">
    <source>
        <dbReference type="Proteomes" id="UP001501588"/>
    </source>
</evidence>
<evidence type="ECO:0000256" key="6">
    <source>
        <dbReference type="RuleBase" id="RU004296"/>
    </source>
</evidence>
<name>A0ABN1F261_9PROT</name>
<evidence type="ECO:0000256" key="1">
    <source>
        <dbReference type="ARBA" id="ARBA00008764"/>
    </source>
</evidence>
<protein>
    <recommendedName>
        <fullName evidence="6">Serine protease</fullName>
        <ecNumber evidence="6">3.4.21.-</ecNumber>
    </recommendedName>
</protein>
<keyword evidence="9" id="KW-1185">Reference proteome</keyword>
<keyword evidence="5 6" id="KW-0720">Serine protease</keyword>
<evidence type="ECO:0000313" key="8">
    <source>
        <dbReference type="EMBL" id="GAA0580463.1"/>
    </source>
</evidence>
<evidence type="ECO:0000256" key="7">
    <source>
        <dbReference type="SAM" id="MobiDB-lite"/>
    </source>
</evidence>
<dbReference type="InterPro" id="IPR009003">
    <property type="entry name" value="Peptidase_S1_PA"/>
</dbReference>
<dbReference type="PRINTS" id="PR00839">
    <property type="entry name" value="V8PROTEASE"/>
</dbReference>
<evidence type="ECO:0000256" key="2">
    <source>
        <dbReference type="ARBA" id="ARBA00022670"/>
    </source>
</evidence>
<feature type="region of interest" description="Disordered" evidence="7">
    <location>
        <begin position="101"/>
        <end position="120"/>
    </location>
</feature>
<comment type="similarity">
    <text evidence="1 6">Belongs to the peptidase S1B family.</text>
</comment>
<dbReference type="InterPro" id="IPR050966">
    <property type="entry name" value="Glutamyl_endopeptidase"/>
</dbReference>
<organism evidence="8 9">
    <name type="scientific">Craurococcus roseus</name>
    <dbReference type="NCBI Taxonomy" id="77585"/>
    <lineage>
        <taxon>Bacteria</taxon>
        <taxon>Pseudomonadati</taxon>
        <taxon>Pseudomonadota</taxon>
        <taxon>Alphaproteobacteria</taxon>
        <taxon>Acetobacterales</taxon>
        <taxon>Acetobacteraceae</taxon>
        <taxon>Craurococcus</taxon>
    </lineage>
</organism>
<keyword evidence="4 6" id="KW-0378">Hydrolase</keyword>
<proteinExistence type="inferred from homology"/>
<comment type="caution">
    <text evidence="8">The sequence shown here is derived from an EMBL/GenBank/DDBJ whole genome shotgun (WGS) entry which is preliminary data.</text>
</comment>
<dbReference type="Gene3D" id="2.40.10.10">
    <property type="entry name" value="Trypsin-like serine proteases"/>
    <property type="match status" value="2"/>
</dbReference>
<evidence type="ECO:0000256" key="5">
    <source>
        <dbReference type="ARBA" id="ARBA00022825"/>
    </source>
</evidence>
<dbReference type="Proteomes" id="UP001501588">
    <property type="component" value="Unassembled WGS sequence"/>
</dbReference>
<keyword evidence="2 6" id="KW-0645">Protease</keyword>
<accession>A0ABN1F261</accession>
<dbReference type="PANTHER" id="PTHR15462:SF8">
    <property type="entry name" value="SERINE PROTEASE"/>
    <property type="match status" value="1"/>
</dbReference>
<dbReference type="RefSeq" id="WP_343894961.1">
    <property type="nucleotide sequence ID" value="NZ_BAAAFZ010000021.1"/>
</dbReference>
<feature type="region of interest" description="Disordered" evidence="7">
    <location>
        <begin position="1"/>
        <end position="91"/>
    </location>
</feature>
<evidence type="ECO:0000256" key="4">
    <source>
        <dbReference type="ARBA" id="ARBA00022801"/>
    </source>
</evidence>
<evidence type="ECO:0000256" key="3">
    <source>
        <dbReference type="ARBA" id="ARBA00022729"/>
    </source>
</evidence>
<reference evidence="8 9" key="1">
    <citation type="journal article" date="2019" name="Int. J. Syst. Evol. Microbiol.">
        <title>The Global Catalogue of Microorganisms (GCM) 10K type strain sequencing project: providing services to taxonomists for standard genome sequencing and annotation.</title>
        <authorList>
            <consortium name="The Broad Institute Genomics Platform"/>
            <consortium name="The Broad Institute Genome Sequencing Center for Infectious Disease"/>
            <person name="Wu L."/>
            <person name="Ma J."/>
        </authorList>
    </citation>
    <scope>NUCLEOTIDE SEQUENCE [LARGE SCALE GENOMIC DNA]</scope>
    <source>
        <strain evidence="8 9">JCM 9933</strain>
    </source>
</reference>
<dbReference type="InterPro" id="IPR000126">
    <property type="entry name" value="V8_ser_AS"/>
</dbReference>
<dbReference type="EC" id="3.4.21.-" evidence="6"/>
<dbReference type="InterPro" id="IPR008256">
    <property type="entry name" value="Peptidase_S1B"/>
</dbReference>
<dbReference type="PROSITE" id="PS00672">
    <property type="entry name" value="V8_HIS"/>
    <property type="match status" value="1"/>
</dbReference>